<dbReference type="InterPro" id="IPR016148">
    <property type="entry name" value="Pili_assmbl_chaperone_C"/>
</dbReference>
<gene>
    <name evidence="10" type="ORF">HH682_06765</name>
</gene>
<sequence>MSICRLNKIFALLLPLSLSFAVNAGVVIGGTRLIYNQDDSQAAISVNNPDDKAYLIQSWINKDSENDDNDDTFLSTPPIFKLGPKSQNSVRVVYTGKPLPQDRESVFWLNIKSIPSTNPNAQNQLLITVKSKMKIFYRPSGLTGDPSLAYKSLEFINSNGKLRVINPSPYNVSLYKIALDGTELKNITMVPPKDQIEVSINNNHLHSVIWSAINDFGGVTSTVSKIIK</sequence>
<dbReference type="InterPro" id="IPR013783">
    <property type="entry name" value="Ig-like_fold"/>
</dbReference>
<dbReference type="PANTHER" id="PTHR30251:SF11">
    <property type="entry name" value="CHAPERONE PROTEIN FIMC-RELATED"/>
    <property type="match status" value="1"/>
</dbReference>
<evidence type="ECO:0000256" key="2">
    <source>
        <dbReference type="ARBA" id="ARBA00007399"/>
    </source>
</evidence>
<keyword evidence="6" id="KW-0143">Chaperone</keyword>
<dbReference type="Gene3D" id="2.60.40.10">
    <property type="entry name" value="Immunoglobulins"/>
    <property type="match status" value="2"/>
</dbReference>
<feature type="domain" description="Pili assembly chaperone N-terminal" evidence="8">
    <location>
        <begin position="25"/>
        <end position="142"/>
    </location>
</feature>
<feature type="domain" description="Pili assembly chaperone C-terminal" evidence="9">
    <location>
        <begin position="165"/>
        <end position="220"/>
    </location>
</feature>
<evidence type="ECO:0000256" key="4">
    <source>
        <dbReference type="ARBA" id="ARBA00022729"/>
    </source>
</evidence>
<dbReference type="RefSeq" id="WP_214236838.1">
    <property type="nucleotide sequence ID" value="NZ_JABBFR010000007.1"/>
</dbReference>
<dbReference type="InterPro" id="IPR001829">
    <property type="entry name" value="Pili_assmbl_chaperone_bac"/>
</dbReference>
<dbReference type="InterPro" id="IPR008962">
    <property type="entry name" value="PapD-like_sf"/>
</dbReference>
<evidence type="ECO:0000256" key="5">
    <source>
        <dbReference type="ARBA" id="ARBA00022764"/>
    </source>
</evidence>
<evidence type="ECO:0000259" key="8">
    <source>
        <dbReference type="Pfam" id="PF00345"/>
    </source>
</evidence>
<keyword evidence="11" id="KW-1185">Reference proteome</keyword>
<evidence type="ECO:0000256" key="1">
    <source>
        <dbReference type="ARBA" id="ARBA00004418"/>
    </source>
</evidence>
<dbReference type="PANTHER" id="PTHR30251">
    <property type="entry name" value="PILUS ASSEMBLY CHAPERONE"/>
    <property type="match status" value="1"/>
</dbReference>
<protein>
    <submittedName>
        <fullName evidence="10">Molecular chaperone</fullName>
    </submittedName>
</protein>
<feature type="signal peptide" evidence="7">
    <location>
        <begin position="1"/>
        <end position="24"/>
    </location>
</feature>
<evidence type="ECO:0000256" key="6">
    <source>
        <dbReference type="ARBA" id="ARBA00023186"/>
    </source>
</evidence>
<reference evidence="10 11" key="1">
    <citation type="submission" date="2020-04" db="EMBL/GenBank/DDBJ databases">
        <title>Genome sequencing of Rosenbergiella species.</title>
        <authorList>
            <person name="Alvarez-Perez S."/>
            <person name="Lievens B."/>
        </authorList>
    </citation>
    <scope>NUCLEOTIDE SEQUENCE [LARGE SCALE GENOMIC DNA]</scope>
    <source>
        <strain evidence="10 11">S61</strain>
    </source>
</reference>
<dbReference type="SUPFAM" id="SSF49584">
    <property type="entry name" value="Periplasmic chaperone C-domain"/>
    <property type="match status" value="1"/>
</dbReference>
<accession>A0ABS5SY14</accession>
<keyword evidence="4 7" id="KW-0732">Signal</keyword>
<dbReference type="Pfam" id="PF02753">
    <property type="entry name" value="PapD_C"/>
    <property type="match status" value="1"/>
</dbReference>
<proteinExistence type="inferred from homology"/>
<comment type="similarity">
    <text evidence="2">Belongs to the periplasmic pilus chaperone family.</text>
</comment>
<comment type="caution">
    <text evidence="10">The sequence shown here is derived from an EMBL/GenBank/DDBJ whole genome shotgun (WGS) entry which is preliminary data.</text>
</comment>
<dbReference type="InterPro" id="IPR016147">
    <property type="entry name" value="Pili_assmbl_chaperone_N"/>
</dbReference>
<evidence type="ECO:0000313" key="10">
    <source>
        <dbReference type="EMBL" id="MBT0724142.1"/>
    </source>
</evidence>
<comment type="subcellular location">
    <subcellularLocation>
        <location evidence="1">Periplasm</location>
    </subcellularLocation>
</comment>
<name>A0ABS5SY14_9GAMM</name>
<organism evidence="10 11">
    <name type="scientific">Rosenbergiella gaditana</name>
    <dbReference type="NCBI Taxonomy" id="2726987"/>
    <lineage>
        <taxon>Bacteria</taxon>
        <taxon>Pseudomonadati</taxon>
        <taxon>Pseudomonadota</taxon>
        <taxon>Gammaproteobacteria</taxon>
        <taxon>Enterobacterales</taxon>
        <taxon>Erwiniaceae</taxon>
        <taxon>Rosenbergiella</taxon>
    </lineage>
</organism>
<dbReference type="Proteomes" id="UP000790096">
    <property type="component" value="Unassembled WGS sequence"/>
</dbReference>
<dbReference type="InterPro" id="IPR036316">
    <property type="entry name" value="Pili_assmbl_chap_C_dom_sf"/>
</dbReference>
<dbReference type="InterPro" id="IPR050643">
    <property type="entry name" value="Periplasmic_pilus_chap"/>
</dbReference>
<evidence type="ECO:0000313" key="11">
    <source>
        <dbReference type="Proteomes" id="UP000790096"/>
    </source>
</evidence>
<dbReference type="Pfam" id="PF00345">
    <property type="entry name" value="PapD_N"/>
    <property type="match status" value="1"/>
</dbReference>
<keyword evidence="5" id="KW-0574">Periplasm</keyword>
<keyword evidence="3" id="KW-1029">Fimbrium biogenesis</keyword>
<dbReference type="SUPFAM" id="SSF49354">
    <property type="entry name" value="PapD-like"/>
    <property type="match status" value="1"/>
</dbReference>
<dbReference type="PRINTS" id="PR00969">
    <property type="entry name" value="CHAPERONPILI"/>
</dbReference>
<dbReference type="EMBL" id="JABBFR010000007">
    <property type="protein sequence ID" value="MBT0724142.1"/>
    <property type="molecule type" value="Genomic_DNA"/>
</dbReference>
<evidence type="ECO:0000256" key="7">
    <source>
        <dbReference type="SAM" id="SignalP"/>
    </source>
</evidence>
<feature type="chain" id="PRO_5046976811" evidence="7">
    <location>
        <begin position="25"/>
        <end position="228"/>
    </location>
</feature>
<evidence type="ECO:0000256" key="3">
    <source>
        <dbReference type="ARBA" id="ARBA00022558"/>
    </source>
</evidence>
<evidence type="ECO:0000259" key="9">
    <source>
        <dbReference type="Pfam" id="PF02753"/>
    </source>
</evidence>